<accession>A0A2A6BH87</accession>
<reference evidence="2" key="1">
    <citation type="journal article" date="2008" name="Nat. Genet.">
        <title>The Pristionchus pacificus genome provides a unique perspective on nematode lifestyle and parasitism.</title>
        <authorList>
            <person name="Dieterich C."/>
            <person name="Clifton S.W."/>
            <person name="Schuster L.N."/>
            <person name="Chinwalla A."/>
            <person name="Delehaunty K."/>
            <person name="Dinkelacker I."/>
            <person name="Fulton L."/>
            <person name="Fulton R."/>
            <person name="Godfrey J."/>
            <person name="Minx P."/>
            <person name="Mitreva M."/>
            <person name="Roeseler W."/>
            <person name="Tian H."/>
            <person name="Witte H."/>
            <person name="Yang S.P."/>
            <person name="Wilson R.K."/>
            <person name="Sommer R.J."/>
        </authorList>
    </citation>
    <scope>NUCLEOTIDE SEQUENCE [LARGE SCALE GENOMIC DNA]</scope>
    <source>
        <strain evidence="2">PS312</strain>
    </source>
</reference>
<evidence type="ECO:0000313" key="1">
    <source>
        <dbReference type="EnsemblMetazoa" id="PPA42862.1"/>
    </source>
</evidence>
<dbReference type="AlphaFoldDB" id="A0A2A6BH87"/>
<proteinExistence type="predicted"/>
<dbReference type="SUPFAM" id="SSF49265">
    <property type="entry name" value="Fibronectin type III"/>
    <property type="match status" value="1"/>
</dbReference>
<dbReference type="Gene3D" id="2.60.40.10">
    <property type="entry name" value="Immunoglobulins"/>
    <property type="match status" value="1"/>
</dbReference>
<dbReference type="InterPro" id="IPR013783">
    <property type="entry name" value="Ig-like_fold"/>
</dbReference>
<dbReference type="EnsemblMetazoa" id="PPA42862.1">
    <property type="protein sequence ID" value="PPA42862.1"/>
    <property type="gene ID" value="WBGene00281231"/>
</dbReference>
<dbReference type="InterPro" id="IPR036116">
    <property type="entry name" value="FN3_sf"/>
</dbReference>
<keyword evidence="2" id="KW-1185">Reference proteome</keyword>
<dbReference type="InterPro" id="IPR003961">
    <property type="entry name" value="FN3_dom"/>
</dbReference>
<dbReference type="Proteomes" id="UP000005239">
    <property type="component" value="Unassembled WGS sequence"/>
</dbReference>
<reference evidence="1" key="2">
    <citation type="submission" date="2022-06" db="UniProtKB">
        <authorList>
            <consortium name="EnsemblMetazoa"/>
        </authorList>
    </citation>
    <scope>IDENTIFICATION</scope>
    <source>
        <strain evidence="1">PS312</strain>
    </source>
</reference>
<gene>
    <name evidence="1" type="primary">WBGene00281231</name>
</gene>
<dbReference type="CDD" id="cd00063">
    <property type="entry name" value="FN3"/>
    <property type="match status" value="1"/>
</dbReference>
<sequence>MVQCKFFRSRYLELRGRTNKWVPVSAFVTGTQITVPKLTEGHQYELRVTAENAFGRCSEHRFARAYQVFFRSTPQITETDVKNIDLIC</sequence>
<protein>
    <submittedName>
        <fullName evidence="1">Uncharacterized protein</fullName>
    </submittedName>
</protein>
<accession>A0A8R1Z371</accession>
<organism evidence="1 2">
    <name type="scientific">Pristionchus pacificus</name>
    <name type="common">Parasitic nematode worm</name>
    <dbReference type="NCBI Taxonomy" id="54126"/>
    <lineage>
        <taxon>Eukaryota</taxon>
        <taxon>Metazoa</taxon>
        <taxon>Ecdysozoa</taxon>
        <taxon>Nematoda</taxon>
        <taxon>Chromadorea</taxon>
        <taxon>Rhabditida</taxon>
        <taxon>Rhabditina</taxon>
        <taxon>Diplogasteromorpha</taxon>
        <taxon>Diplogasteroidea</taxon>
        <taxon>Neodiplogasteridae</taxon>
        <taxon>Pristionchus</taxon>
    </lineage>
</organism>
<evidence type="ECO:0000313" key="2">
    <source>
        <dbReference type="Proteomes" id="UP000005239"/>
    </source>
</evidence>
<name>A0A2A6BH87_PRIPA</name>